<organism evidence="2 3">
    <name type="scientific">Lottia gigantea</name>
    <name type="common">Giant owl limpet</name>
    <dbReference type="NCBI Taxonomy" id="225164"/>
    <lineage>
        <taxon>Eukaryota</taxon>
        <taxon>Metazoa</taxon>
        <taxon>Spiralia</taxon>
        <taxon>Lophotrochozoa</taxon>
        <taxon>Mollusca</taxon>
        <taxon>Gastropoda</taxon>
        <taxon>Patellogastropoda</taxon>
        <taxon>Lottioidea</taxon>
        <taxon>Lottiidae</taxon>
        <taxon>Lottia</taxon>
    </lineage>
</organism>
<feature type="compositionally biased region" description="Acidic residues" evidence="1">
    <location>
        <begin position="510"/>
        <end position="523"/>
    </location>
</feature>
<feature type="compositionally biased region" description="Polar residues" evidence="1">
    <location>
        <begin position="251"/>
        <end position="260"/>
    </location>
</feature>
<feature type="compositionally biased region" description="Basic residues" evidence="1">
    <location>
        <begin position="130"/>
        <end position="140"/>
    </location>
</feature>
<evidence type="ECO:0000313" key="2">
    <source>
        <dbReference type="EMBL" id="ESP01782.1"/>
    </source>
</evidence>
<accession>V4B6R3</accession>
<dbReference type="EMBL" id="KB200385">
    <property type="protein sequence ID" value="ESP01782.1"/>
    <property type="molecule type" value="Genomic_DNA"/>
</dbReference>
<dbReference type="RefSeq" id="XP_009047556.1">
    <property type="nucleotide sequence ID" value="XM_009049308.1"/>
</dbReference>
<dbReference type="CTD" id="20242097"/>
<evidence type="ECO:0000256" key="1">
    <source>
        <dbReference type="SAM" id="MobiDB-lite"/>
    </source>
</evidence>
<feature type="compositionally biased region" description="Basic and acidic residues" evidence="1">
    <location>
        <begin position="47"/>
        <end position="58"/>
    </location>
</feature>
<feature type="compositionally biased region" description="Polar residues" evidence="1">
    <location>
        <begin position="152"/>
        <end position="161"/>
    </location>
</feature>
<dbReference type="OMA" id="LHEKDPM"/>
<feature type="region of interest" description="Disordered" evidence="1">
    <location>
        <begin position="1"/>
        <end position="535"/>
    </location>
</feature>
<dbReference type="GeneID" id="20242097"/>
<protein>
    <submittedName>
        <fullName evidence="2">Uncharacterized protein</fullName>
    </submittedName>
</protein>
<feature type="compositionally biased region" description="Basic and acidic residues" evidence="1">
    <location>
        <begin position="107"/>
        <end position="117"/>
    </location>
</feature>
<keyword evidence="3" id="KW-1185">Reference proteome</keyword>
<feature type="compositionally biased region" description="Basic residues" evidence="1">
    <location>
        <begin position="225"/>
        <end position="247"/>
    </location>
</feature>
<dbReference type="HOGENOM" id="CLU_509603_0_0_1"/>
<reference evidence="2 3" key="1">
    <citation type="journal article" date="2013" name="Nature">
        <title>Insights into bilaterian evolution from three spiralian genomes.</title>
        <authorList>
            <person name="Simakov O."/>
            <person name="Marletaz F."/>
            <person name="Cho S.J."/>
            <person name="Edsinger-Gonzales E."/>
            <person name="Havlak P."/>
            <person name="Hellsten U."/>
            <person name="Kuo D.H."/>
            <person name="Larsson T."/>
            <person name="Lv J."/>
            <person name="Arendt D."/>
            <person name="Savage R."/>
            <person name="Osoegawa K."/>
            <person name="de Jong P."/>
            <person name="Grimwood J."/>
            <person name="Chapman J.A."/>
            <person name="Shapiro H."/>
            <person name="Aerts A."/>
            <person name="Otillar R.P."/>
            <person name="Terry A.Y."/>
            <person name="Boore J.L."/>
            <person name="Grigoriev I.V."/>
            <person name="Lindberg D.R."/>
            <person name="Seaver E.C."/>
            <person name="Weisblat D.A."/>
            <person name="Putnam N.H."/>
            <person name="Rokhsar D.S."/>
        </authorList>
    </citation>
    <scope>NUCLEOTIDE SEQUENCE [LARGE SCALE GENOMIC DNA]</scope>
</reference>
<feature type="compositionally biased region" description="Basic and acidic residues" evidence="1">
    <location>
        <begin position="367"/>
        <end position="460"/>
    </location>
</feature>
<feature type="compositionally biased region" description="Basic residues" evidence="1">
    <location>
        <begin position="1"/>
        <end position="10"/>
    </location>
</feature>
<gene>
    <name evidence="2" type="ORF">LOTGIDRAFT_172428</name>
</gene>
<feature type="non-terminal residue" evidence="2">
    <location>
        <position position="535"/>
    </location>
</feature>
<dbReference type="STRING" id="225164.V4B6R3"/>
<evidence type="ECO:0000313" key="3">
    <source>
        <dbReference type="Proteomes" id="UP000030746"/>
    </source>
</evidence>
<proteinExistence type="predicted"/>
<sequence length="535" mass="62056">MPKHSRHSSSRKKESRPAVYGDEYDARSYAHLVPGQAPPDAQPTREASSRHSSRDGSHSSRRRKSKKSKHKRSRESRERDRERTPPESAGNKSLVQAYDDISSDSDISDKVLLRETVRSPSPIAPVSRSGHVKSKNKRRSVSPATLIRSYANDRSLSNSPSHARDPSPYSDLNAKRGKQKRKQYSPNYEKQFDDSRPSPEPPRAYADLPKAYSARRVASPSPPRKFTKRYVSRSRSRSPLFNRRRDRAHSPNFNVGNGNKSRNRSRYMSPPNRGRPMSRRSPSRSPTRHSNRYSLSPSPSGESRRNRNSINQSTVKYQSSLLSEISKHKRARALRNDRLQDNKRSYIKDSPVTSSREPIVISPSPPKDSDRIPQQKSHALPERRESRPERPDRIDQRNIDERRPVEERERRPVEDRRTIEEHRPVDERRQPEDRRPGGYNERTDERRGNVRPEAQDESRRTPPRRQLPLPQVVTPESSSSHYSERSRSREREPSPRRRRITELPMPPVVDDPEYDQDPDCSQDLDDKKDPKLKRP</sequence>
<dbReference type="Proteomes" id="UP000030746">
    <property type="component" value="Unassembled WGS sequence"/>
</dbReference>
<feature type="compositionally biased region" description="Basic residues" evidence="1">
    <location>
        <begin position="59"/>
        <end position="74"/>
    </location>
</feature>
<feature type="compositionally biased region" description="Low complexity" evidence="1">
    <location>
        <begin position="464"/>
        <end position="481"/>
    </location>
</feature>
<name>V4B6R3_LOTGI</name>
<feature type="compositionally biased region" description="Basic residues" evidence="1">
    <location>
        <begin position="276"/>
        <end position="291"/>
    </location>
</feature>
<feature type="compositionally biased region" description="Basic and acidic residues" evidence="1">
    <location>
        <begin position="334"/>
        <end position="347"/>
    </location>
</feature>
<feature type="compositionally biased region" description="Basic and acidic residues" evidence="1">
    <location>
        <begin position="482"/>
        <end position="495"/>
    </location>
</feature>
<feature type="compositionally biased region" description="Polar residues" evidence="1">
    <location>
        <begin position="308"/>
        <end position="323"/>
    </location>
</feature>
<dbReference type="AlphaFoldDB" id="V4B6R3"/>
<feature type="compositionally biased region" description="Basic and acidic residues" evidence="1">
    <location>
        <begin position="75"/>
        <end position="85"/>
    </location>
</feature>
<dbReference type="KEGG" id="lgi:LOTGIDRAFT_172428"/>